<dbReference type="PROSITE" id="PS00518">
    <property type="entry name" value="ZF_RING_1"/>
    <property type="match status" value="1"/>
</dbReference>
<dbReference type="OrthoDB" id="5963at2759"/>
<dbReference type="GO" id="GO:0005675">
    <property type="term" value="C:transcription factor TFIIH holo complex"/>
    <property type="evidence" value="ECO:0007669"/>
    <property type="project" value="InterPro"/>
</dbReference>
<dbReference type="Proteomes" id="UP000031668">
    <property type="component" value="Unassembled WGS sequence"/>
</dbReference>
<keyword evidence="9" id="KW-0418">Kinase</keyword>
<dbReference type="Gene3D" id="3.30.40.10">
    <property type="entry name" value="Zinc/RING finger domain, C3HC4 (zinc finger)"/>
    <property type="match status" value="1"/>
</dbReference>
<feature type="compositionally biased region" description="Polar residues" evidence="6">
    <location>
        <begin position="159"/>
        <end position="183"/>
    </location>
</feature>
<name>A0A0C2JLY9_THEKT</name>
<dbReference type="GO" id="GO:0006289">
    <property type="term" value="P:nucleotide-excision repair"/>
    <property type="evidence" value="ECO:0007669"/>
    <property type="project" value="InterPro"/>
</dbReference>
<keyword evidence="10" id="KW-1185">Reference proteome</keyword>
<comment type="caution">
    <text evidence="9">The sequence shown here is derived from an EMBL/GenBank/DDBJ whole genome shotgun (WGS) entry which is preliminary data.</text>
</comment>
<evidence type="ECO:0000256" key="6">
    <source>
        <dbReference type="SAM" id="MobiDB-lite"/>
    </source>
</evidence>
<evidence type="ECO:0000313" key="9">
    <source>
        <dbReference type="EMBL" id="KII70393.1"/>
    </source>
</evidence>
<dbReference type="PANTHER" id="PTHR12683">
    <property type="entry name" value="CDK-ACTIVATING KINASE ASSEMBLY FACTOR MAT1"/>
    <property type="match status" value="1"/>
</dbReference>
<dbReference type="Pfam" id="PF17121">
    <property type="entry name" value="zf-C3HC4_5"/>
    <property type="match status" value="1"/>
</dbReference>
<dbReference type="NCBIfam" id="TIGR00570">
    <property type="entry name" value="cdk7"/>
    <property type="match status" value="1"/>
</dbReference>
<evidence type="ECO:0000256" key="3">
    <source>
        <dbReference type="ARBA" id="ARBA00022771"/>
    </source>
</evidence>
<evidence type="ECO:0000256" key="4">
    <source>
        <dbReference type="ARBA" id="ARBA00022833"/>
    </source>
</evidence>
<dbReference type="GO" id="GO:0016301">
    <property type="term" value="F:kinase activity"/>
    <property type="evidence" value="ECO:0007669"/>
    <property type="project" value="UniProtKB-KW"/>
</dbReference>
<evidence type="ECO:0000256" key="1">
    <source>
        <dbReference type="ARBA" id="ARBA00004123"/>
    </source>
</evidence>
<comment type="subcellular location">
    <subcellularLocation>
        <location evidence="1">Nucleus</location>
    </subcellularLocation>
</comment>
<accession>A0A0C2JLY9</accession>
<dbReference type="GO" id="GO:0008270">
    <property type="term" value="F:zinc ion binding"/>
    <property type="evidence" value="ECO:0007669"/>
    <property type="project" value="UniProtKB-KW"/>
</dbReference>
<dbReference type="InterPro" id="IPR013083">
    <property type="entry name" value="Znf_RING/FYVE/PHD"/>
</dbReference>
<dbReference type="GO" id="GO:0061575">
    <property type="term" value="F:cyclin-dependent protein serine/threonine kinase activator activity"/>
    <property type="evidence" value="ECO:0007669"/>
    <property type="project" value="InterPro"/>
</dbReference>
<reference evidence="9 10" key="1">
    <citation type="journal article" date="2014" name="Genome Biol. Evol.">
        <title>The genome of the myxosporean Thelohanellus kitauei shows adaptations to nutrient acquisition within its fish host.</title>
        <authorList>
            <person name="Yang Y."/>
            <person name="Xiong J."/>
            <person name="Zhou Z."/>
            <person name="Huo F."/>
            <person name="Miao W."/>
            <person name="Ran C."/>
            <person name="Liu Y."/>
            <person name="Zhang J."/>
            <person name="Feng J."/>
            <person name="Wang M."/>
            <person name="Wang M."/>
            <person name="Wang L."/>
            <person name="Yao B."/>
        </authorList>
    </citation>
    <scope>NUCLEOTIDE SEQUENCE [LARGE SCALE GENOMIC DNA]</scope>
    <source>
        <strain evidence="9">Wuqing</strain>
    </source>
</reference>
<dbReference type="GO" id="GO:0006357">
    <property type="term" value="P:regulation of transcription by RNA polymerase II"/>
    <property type="evidence" value="ECO:0007669"/>
    <property type="project" value="TreeGrafter"/>
</dbReference>
<evidence type="ECO:0000259" key="8">
    <source>
        <dbReference type="Pfam" id="PF17121"/>
    </source>
</evidence>
<keyword evidence="3" id="KW-0863">Zinc-finger</keyword>
<dbReference type="SUPFAM" id="SSF57850">
    <property type="entry name" value="RING/U-box"/>
    <property type="match status" value="1"/>
</dbReference>
<dbReference type="InterPro" id="IPR017907">
    <property type="entry name" value="Znf_RING_CS"/>
</dbReference>
<dbReference type="AlphaFoldDB" id="A0A0C2JLY9"/>
<gene>
    <name evidence="9" type="ORF">RF11_00178</name>
</gene>
<evidence type="ECO:0000256" key="2">
    <source>
        <dbReference type="ARBA" id="ARBA00022723"/>
    </source>
</evidence>
<keyword evidence="2" id="KW-0479">Metal-binding</keyword>
<feature type="region of interest" description="Disordered" evidence="6">
    <location>
        <begin position="149"/>
        <end position="187"/>
    </location>
</feature>
<keyword evidence="5" id="KW-0539">Nucleus</keyword>
<proteinExistence type="predicted"/>
<dbReference type="InterPro" id="IPR015877">
    <property type="entry name" value="MAT1_centre"/>
</dbReference>
<keyword evidence="9" id="KW-0808">Transferase</keyword>
<protein>
    <submittedName>
        <fullName evidence="9">CDK-activating kinase assembly factor MAT1</fullName>
    </submittedName>
</protein>
<dbReference type="Pfam" id="PF06391">
    <property type="entry name" value="MAT1"/>
    <property type="match status" value="1"/>
</dbReference>
<evidence type="ECO:0000256" key="5">
    <source>
        <dbReference type="ARBA" id="ARBA00023242"/>
    </source>
</evidence>
<evidence type="ECO:0000313" key="10">
    <source>
        <dbReference type="Proteomes" id="UP000031668"/>
    </source>
</evidence>
<keyword evidence="4" id="KW-0862">Zinc</keyword>
<dbReference type="EMBL" id="JWZT01002083">
    <property type="protein sequence ID" value="KII70393.1"/>
    <property type="molecule type" value="Genomic_DNA"/>
</dbReference>
<feature type="domain" description="RING-type" evidence="8">
    <location>
        <begin position="5"/>
        <end position="47"/>
    </location>
</feature>
<sequence>MSLEKACIRCKMSSFRNPNLQLLVNICGHKLCDSCVDVLFVRPTAPCFECGIILRKTEYRKSKFENHKIEREIEIRQRVEKIYNRTLSDFSGSDNPQLEYDNYLEHVEDLIYNLSNGIDVDAARREIDEYKAANEESIKINNARIAAERREGRKMAQEVQKSNETPTNTVEVVQDSQESVNTKSKPKLSAPSVKEWSQSYLSLETKRLNPMFDYPKYEYIPQIMEMNGPKLPESYTHFLKRTRFAERTELETAGGLNPLFYVKLVVYQARINLFYNVKI</sequence>
<dbReference type="InterPro" id="IPR004575">
    <property type="entry name" value="MAT1/Tfb3"/>
</dbReference>
<evidence type="ECO:0000259" key="7">
    <source>
        <dbReference type="Pfam" id="PF06391"/>
    </source>
</evidence>
<feature type="domain" description="MAT1 centre" evidence="7">
    <location>
        <begin position="54"/>
        <end position="185"/>
    </location>
</feature>
<dbReference type="PANTHER" id="PTHR12683:SF13">
    <property type="entry name" value="CDK-ACTIVATING KINASE ASSEMBLY FACTOR MAT1"/>
    <property type="match status" value="1"/>
</dbReference>
<organism evidence="9 10">
    <name type="scientific">Thelohanellus kitauei</name>
    <name type="common">Myxosporean</name>
    <dbReference type="NCBI Taxonomy" id="669202"/>
    <lineage>
        <taxon>Eukaryota</taxon>
        <taxon>Metazoa</taxon>
        <taxon>Cnidaria</taxon>
        <taxon>Myxozoa</taxon>
        <taxon>Myxosporea</taxon>
        <taxon>Bivalvulida</taxon>
        <taxon>Platysporina</taxon>
        <taxon>Myxobolidae</taxon>
        <taxon>Thelohanellus</taxon>
    </lineage>
</organism>
<dbReference type="InterPro" id="IPR001841">
    <property type="entry name" value="Znf_RING"/>
</dbReference>